<name>A0A286CZU5_9GAMM</name>
<dbReference type="EMBL" id="OCND01000001">
    <property type="protein sequence ID" value="SOD51941.1"/>
    <property type="molecule type" value="Genomic_DNA"/>
</dbReference>
<dbReference type="OrthoDB" id="5985510at2"/>
<accession>A0A286CZU5</accession>
<gene>
    <name evidence="2" type="ORF">SAMN06296416_101952</name>
</gene>
<keyword evidence="3" id="KW-1185">Reference proteome</keyword>
<proteinExistence type="predicted"/>
<keyword evidence="1" id="KW-0732">Signal</keyword>
<evidence type="ECO:0000256" key="1">
    <source>
        <dbReference type="SAM" id="SignalP"/>
    </source>
</evidence>
<dbReference type="Proteomes" id="UP000219374">
    <property type="component" value="Unassembled WGS sequence"/>
</dbReference>
<sequence length="199" mass="21522">MRIRSWNKRLHCALAAACLLPVVGLAQSGSAAAASAVAEPPSAAAVDAAVEPPDTLVDALTCRTPNAALPGLLTRLRRERPADFRQTERQYATPRMDLYRLARPVRAWGHESDAVVLTDQRVLLAVDNPLEQAVGLLEQELEQTRAAPLSGALDDMHALVIYPGDHPGLENRVLLGCEYRTPGLLLLDEPADDWNPATP</sequence>
<protein>
    <recommendedName>
        <fullName evidence="4">Secreted protein</fullName>
    </recommendedName>
</protein>
<feature type="chain" id="PRO_5012922379" description="Secreted protein" evidence="1">
    <location>
        <begin position="34"/>
        <end position="199"/>
    </location>
</feature>
<dbReference type="RefSeq" id="WP_097120670.1">
    <property type="nucleotide sequence ID" value="NZ_OCND01000001.1"/>
</dbReference>
<feature type="signal peptide" evidence="1">
    <location>
        <begin position="1"/>
        <end position="33"/>
    </location>
</feature>
<reference evidence="2 3" key="1">
    <citation type="submission" date="2017-09" db="EMBL/GenBank/DDBJ databases">
        <authorList>
            <person name="Ehlers B."/>
            <person name="Leendertz F.H."/>
        </authorList>
    </citation>
    <scope>NUCLEOTIDE SEQUENCE [LARGE SCALE GENOMIC DNA]</scope>
    <source>
        <strain evidence="2 3">CGMCC 1.10978</strain>
    </source>
</reference>
<evidence type="ECO:0000313" key="2">
    <source>
        <dbReference type="EMBL" id="SOD51941.1"/>
    </source>
</evidence>
<dbReference type="AlphaFoldDB" id="A0A286CZU5"/>
<evidence type="ECO:0008006" key="4">
    <source>
        <dbReference type="Google" id="ProtNLM"/>
    </source>
</evidence>
<evidence type="ECO:0000313" key="3">
    <source>
        <dbReference type="Proteomes" id="UP000219374"/>
    </source>
</evidence>
<organism evidence="2 3">
    <name type="scientific">Pseudoxanthomonas wuyuanensis</name>
    <dbReference type="NCBI Taxonomy" id="1073196"/>
    <lineage>
        <taxon>Bacteria</taxon>
        <taxon>Pseudomonadati</taxon>
        <taxon>Pseudomonadota</taxon>
        <taxon>Gammaproteobacteria</taxon>
        <taxon>Lysobacterales</taxon>
        <taxon>Lysobacteraceae</taxon>
        <taxon>Pseudoxanthomonas</taxon>
    </lineage>
</organism>